<keyword evidence="3" id="KW-0396">Initiation factor</keyword>
<gene>
    <name evidence="3" type="ORF">EB812_06900</name>
</gene>
<dbReference type="AlphaFoldDB" id="A0A6H3FBR0"/>
<proteinExistence type="predicted"/>
<protein>
    <submittedName>
        <fullName evidence="3">Translation initiation factor IF-2</fullName>
    </submittedName>
</protein>
<accession>A0A6H3FBR0</accession>
<evidence type="ECO:0000313" key="4">
    <source>
        <dbReference type="Proteomes" id="UP000292919"/>
    </source>
</evidence>
<feature type="chain" id="PRO_5026265370" evidence="2">
    <location>
        <begin position="21"/>
        <end position="409"/>
    </location>
</feature>
<feature type="compositionally biased region" description="Low complexity" evidence="1">
    <location>
        <begin position="361"/>
        <end position="374"/>
    </location>
</feature>
<comment type="caution">
    <text evidence="3">The sequence shown here is derived from an EMBL/GenBank/DDBJ whole genome shotgun (WGS) entry which is preliminary data.</text>
</comment>
<feature type="compositionally biased region" description="Low complexity" evidence="1">
    <location>
        <begin position="381"/>
        <end position="409"/>
    </location>
</feature>
<evidence type="ECO:0000256" key="1">
    <source>
        <dbReference type="SAM" id="MobiDB-lite"/>
    </source>
</evidence>
<name>A0A6H3FBR0_9BACT</name>
<evidence type="ECO:0000256" key="2">
    <source>
        <dbReference type="SAM" id="SignalP"/>
    </source>
</evidence>
<keyword evidence="4" id="KW-1185">Reference proteome</keyword>
<dbReference type="Proteomes" id="UP000292919">
    <property type="component" value="Unassembled WGS sequence"/>
</dbReference>
<dbReference type="InterPro" id="IPR011990">
    <property type="entry name" value="TPR-like_helical_dom_sf"/>
</dbReference>
<feature type="region of interest" description="Disordered" evidence="1">
    <location>
        <begin position="158"/>
        <end position="177"/>
    </location>
</feature>
<evidence type="ECO:0000313" key="3">
    <source>
        <dbReference type="EMBL" id="TBH79634.1"/>
    </source>
</evidence>
<dbReference type="SUPFAM" id="SSF48452">
    <property type="entry name" value="TPR-like"/>
    <property type="match status" value="1"/>
</dbReference>
<dbReference type="GO" id="GO:0003743">
    <property type="term" value="F:translation initiation factor activity"/>
    <property type="evidence" value="ECO:0007669"/>
    <property type="project" value="UniProtKB-KW"/>
</dbReference>
<keyword evidence="3" id="KW-0648">Protein biosynthesis</keyword>
<organism evidence="3 4">
    <name type="scientific">Desulfovibrio legallii</name>
    <dbReference type="NCBI Taxonomy" id="571438"/>
    <lineage>
        <taxon>Bacteria</taxon>
        <taxon>Pseudomonadati</taxon>
        <taxon>Thermodesulfobacteriota</taxon>
        <taxon>Desulfovibrionia</taxon>
        <taxon>Desulfovibrionales</taxon>
        <taxon>Desulfovibrionaceae</taxon>
        <taxon>Desulfovibrio</taxon>
    </lineage>
</organism>
<reference evidence="3 4" key="1">
    <citation type="submission" date="2018-12" db="EMBL/GenBank/DDBJ databases">
        <title>First genome draft of Desulfovibrio legallis sp. nov.</title>
        <authorList>
            <person name="Ben Dhia O."/>
            <person name="Najjari A."/>
            <person name="Ferjani R."/>
            <person name="Fhoula I."/>
            <person name="Fardeau M.-L."/>
            <person name="Boudabbous A."/>
            <person name="Ouzari H.I."/>
        </authorList>
    </citation>
    <scope>NUCLEOTIDE SEQUENCE [LARGE SCALE GENOMIC DNA]</scope>
    <source>
        <strain evidence="3 4">H1T</strain>
    </source>
</reference>
<feature type="region of interest" description="Disordered" evidence="1">
    <location>
        <begin position="361"/>
        <end position="409"/>
    </location>
</feature>
<dbReference type="EMBL" id="SIXC01000007">
    <property type="protein sequence ID" value="TBH79634.1"/>
    <property type="molecule type" value="Genomic_DNA"/>
</dbReference>
<sequence length="409" mass="42578">MPPVLVAGGLLLGAVPDVAAAPDPIPPQAVTTTAACPAGPGLNPRANPRLNRACAEVAAYLEALNRAAVRLGQRSDVALGLPAADERAALAVGLYTPVLRPAGAGRVEVTLAPRPDENARIAAMLRRPEFLDLCQRLLRDGADLLAAVRAPDPAARGGAWYRASASPPTDTSASPQTDADLEIKDRLTEQLEAVFIALSALQPGAEDWYARPDALQNLERTAAALPRSAAILLLLAEARLQHDLPQQSITACTAALRLAPELNRARYVRALAHWRLQQLALAEDDLSASLADWHGRAPQGRERAQRLQARGAVRQLRRDPAGMCADFLAACALGDCRGLAAARTQGQCLAASAMPRTGVDGDAAAGEGVAARQPIQPPDPAAQDDAAAPAAPTTPPSTTNGAAPLPDKP</sequence>
<feature type="compositionally biased region" description="Low complexity" evidence="1">
    <location>
        <begin position="163"/>
        <end position="177"/>
    </location>
</feature>
<dbReference type="RefSeq" id="WP_130957961.1">
    <property type="nucleotide sequence ID" value="NZ_JAQDZC010000015.1"/>
</dbReference>
<dbReference type="Gene3D" id="1.25.40.10">
    <property type="entry name" value="Tetratricopeptide repeat domain"/>
    <property type="match status" value="1"/>
</dbReference>
<feature type="signal peptide" evidence="2">
    <location>
        <begin position="1"/>
        <end position="20"/>
    </location>
</feature>
<keyword evidence="2" id="KW-0732">Signal</keyword>